<dbReference type="SMART" id="SM00387">
    <property type="entry name" value="HATPase_c"/>
    <property type="match status" value="1"/>
</dbReference>
<dbReference type="Pfam" id="PF02518">
    <property type="entry name" value="HATPase_c"/>
    <property type="match status" value="1"/>
</dbReference>
<keyword evidence="9" id="KW-1185">Reference proteome</keyword>
<keyword evidence="5" id="KW-0175">Coiled coil</keyword>
<gene>
    <name evidence="8" type="ORF">LNV07_24380</name>
</gene>
<feature type="domain" description="Histidine kinase" evidence="6">
    <location>
        <begin position="172"/>
        <end position="416"/>
    </location>
</feature>
<dbReference type="CDD" id="cd19920">
    <property type="entry name" value="REC_PA4781-like"/>
    <property type="match status" value="1"/>
</dbReference>
<dbReference type="Gene3D" id="3.30.565.10">
    <property type="entry name" value="Histidine kinase-like ATPase, C-terminal domain"/>
    <property type="match status" value="1"/>
</dbReference>
<dbReference type="InterPro" id="IPR004358">
    <property type="entry name" value="Sig_transdc_His_kin-like_C"/>
</dbReference>
<dbReference type="Proteomes" id="UP001209701">
    <property type="component" value="Unassembled WGS sequence"/>
</dbReference>
<dbReference type="SUPFAM" id="SSF52172">
    <property type="entry name" value="CheY-like"/>
    <property type="match status" value="1"/>
</dbReference>
<dbReference type="InterPro" id="IPR003594">
    <property type="entry name" value="HATPase_dom"/>
</dbReference>
<comment type="catalytic activity">
    <reaction evidence="1">
        <text>ATP + protein L-histidine = ADP + protein N-phospho-L-histidine.</text>
        <dbReference type="EC" id="2.7.13.3"/>
    </reaction>
</comment>
<dbReference type="SUPFAM" id="SSF55874">
    <property type="entry name" value="ATPase domain of HSP90 chaperone/DNA topoisomerase II/histidine kinase"/>
    <property type="match status" value="1"/>
</dbReference>
<evidence type="ECO:0000256" key="1">
    <source>
        <dbReference type="ARBA" id="ARBA00000085"/>
    </source>
</evidence>
<dbReference type="InterPro" id="IPR011006">
    <property type="entry name" value="CheY-like_superfamily"/>
</dbReference>
<evidence type="ECO:0000256" key="4">
    <source>
        <dbReference type="PROSITE-ProRule" id="PRU00169"/>
    </source>
</evidence>
<sequence>MTDTNRSSEGEVLVVEDTQASLKLLSDLLRAAGYQVREAPNGELALWSANARPPELILLDVRMPGIDGLEVCRRLKQNPSLCEVPVLFLSAQHDAEDKLAGFKAGAVDFIAKPYQAEEVLARTRTHLQLARTRKALQSRNQELGTALQALNEAREEARRTESMAALGSMVAGIAHEMNTPIGNSLLVASALAGQARDMARDVARLMSEQQPPASTPIPKAFVDFIADTQDGCSLVLRNLERSAQLIATFKKLAASPLNLRRKNFELDHYLVELLDAKQSQLEKHHVSLRLNLQPGLHMDSYPEALGEVITELLGNAIFHAFGSAGGQIEISALTSDEIDPLSPLSILVRDNGAGIASEHLDRVFVPFFTTKIGQGRNGLGLNIVQNLLRNVLGGGIRVEASMGQGSCFAMQIPRQAPPVG</sequence>
<dbReference type="EMBL" id="JAJIRN010000013">
    <property type="protein sequence ID" value="MCV2371240.1"/>
    <property type="molecule type" value="Genomic_DNA"/>
</dbReference>
<dbReference type="InterPro" id="IPR001789">
    <property type="entry name" value="Sig_transdc_resp-reg_receiver"/>
</dbReference>
<evidence type="ECO:0000256" key="2">
    <source>
        <dbReference type="ARBA" id="ARBA00012438"/>
    </source>
</evidence>
<dbReference type="Gene3D" id="3.40.50.2300">
    <property type="match status" value="1"/>
</dbReference>
<reference evidence="8 9" key="1">
    <citation type="submission" date="2021-11" db="EMBL/GenBank/DDBJ databases">
        <authorList>
            <person name="Liang Q."/>
            <person name="Mou H."/>
            <person name="Liu Z."/>
        </authorList>
    </citation>
    <scope>NUCLEOTIDE SEQUENCE [LARGE SCALE GENOMIC DNA]</scope>
    <source>
        <strain evidence="8 9">CHU3</strain>
    </source>
</reference>
<dbReference type="PROSITE" id="PS50110">
    <property type="entry name" value="RESPONSE_REGULATORY"/>
    <property type="match status" value="1"/>
</dbReference>
<keyword evidence="8" id="KW-0808">Transferase</keyword>
<dbReference type="RefSeq" id="WP_263573822.1">
    <property type="nucleotide sequence ID" value="NZ_JAJIRN010000013.1"/>
</dbReference>
<feature type="coiled-coil region" evidence="5">
    <location>
        <begin position="133"/>
        <end position="160"/>
    </location>
</feature>
<name>A0ABT2YME2_9BURK</name>
<evidence type="ECO:0000259" key="7">
    <source>
        <dbReference type="PROSITE" id="PS50110"/>
    </source>
</evidence>
<feature type="domain" description="Response regulatory" evidence="7">
    <location>
        <begin position="11"/>
        <end position="127"/>
    </location>
</feature>
<evidence type="ECO:0000313" key="8">
    <source>
        <dbReference type="EMBL" id="MCV2371240.1"/>
    </source>
</evidence>
<organism evidence="8 9">
    <name type="scientific">Roseateles oligotrophus</name>
    <dbReference type="NCBI Taxonomy" id="1769250"/>
    <lineage>
        <taxon>Bacteria</taxon>
        <taxon>Pseudomonadati</taxon>
        <taxon>Pseudomonadota</taxon>
        <taxon>Betaproteobacteria</taxon>
        <taxon>Burkholderiales</taxon>
        <taxon>Sphaerotilaceae</taxon>
        <taxon>Roseateles</taxon>
    </lineage>
</organism>
<dbReference type="SUPFAM" id="SSF47384">
    <property type="entry name" value="Homodimeric domain of signal transducing histidine kinase"/>
    <property type="match status" value="1"/>
</dbReference>
<dbReference type="InterPro" id="IPR036890">
    <property type="entry name" value="HATPase_C_sf"/>
</dbReference>
<dbReference type="Pfam" id="PF00072">
    <property type="entry name" value="Response_reg"/>
    <property type="match status" value="1"/>
</dbReference>
<dbReference type="InterPro" id="IPR005467">
    <property type="entry name" value="His_kinase_dom"/>
</dbReference>
<dbReference type="PANTHER" id="PTHR43547">
    <property type="entry name" value="TWO-COMPONENT HISTIDINE KINASE"/>
    <property type="match status" value="1"/>
</dbReference>
<dbReference type="SMART" id="SM00448">
    <property type="entry name" value="REC"/>
    <property type="match status" value="1"/>
</dbReference>
<dbReference type="PROSITE" id="PS50109">
    <property type="entry name" value="HIS_KIN"/>
    <property type="match status" value="1"/>
</dbReference>
<evidence type="ECO:0000256" key="5">
    <source>
        <dbReference type="SAM" id="Coils"/>
    </source>
</evidence>
<protein>
    <recommendedName>
        <fullName evidence="2">histidine kinase</fullName>
        <ecNumber evidence="2">2.7.13.3</ecNumber>
    </recommendedName>
</protein>
<keyword evidence="3 4" id="KW-0597">Phosphoprotein</keyword>
<dbReference type="InterPro" id="IPR036097">
    <property type="entry name" value="HisK_dim/P_sf"/>
</dbReference>
<evidence type="ECO:0000256" key="3">
    <source>
        <dbReference type="ARBA" id="ARBA00022553"/>
    </source>
</evidence>
<accession>A0ABT2YME2</accession>
<keyword evidence="8" id="KW-0418">Kinase</keyword>
<comment type="caution">
    <text evidence="8">The sequence shown here is derived from an EMBL/GenBank/DDBJ whole genome shotgun (WGS) entry which is preliminary data.</text>
</comment>
<dbReference type="Gene3D" id="1.10.287.130">
    <property type="match status" value="1"/>
</dbReference>
<dbReference type="PANTHER" id="PTHR43547:SF2">
    <property type="entry name" value="HYBRID SIGNAL TRANSDUCTION HISTIDINE KINASE C"/>
    <property type="match status" value="1"/>
</dbReference>
<dbReference type="EC" id="2.7.13.3" evidence="2"/>
<evidence type="ECO:0000259" key="6">
    <source>
        <dbReference type="PROSITE" id="PS50109"/>
    </source>
</evidence>
<feature type="modified residue" description="4-aspartylphosphate" evidence="4">
    <location>
        <position position="60"/>
    </location>
</feature>
<dbReference type="PRINTS" id="PR00344">
    <property type="entry name" value="BCTRLSENSOR"/>
</dbReference>
<dbReference type="GO" id="GO:0016301">
    <property type="term" value="F:kinase activity"/>
    <property type="evidence" value="ECO:0007669"/>
    <property type="project" value="UniProtKB-KW"/>
</dbReference>
<evidence type="ECO:0000313" key="9">
    <source>
        <dbReference type="Proteomes" id="UP001209701"/>
    </source>
</evidence>
<proteinExistence type="predicted"/>